<dbReference type="PANTHER" id="PTHR34384:SF5">
    <property type="entry name" value="L-2,3-DIAMINOPROPANOATE--CITRATE LIGASE"/>
    <property type="match status" value="1"/>
</dbReference>
<dbReference type="Gene3D" id="6.10.250.3370">
    <property type="match status" value="1"/>
</dbReference>
<dbReference type="PANTHER" id="PTHR34384">
    <property type="entry name" value="L-2,3-DIAMINOPROPANOATE--CITRATE LIGASE"/>
    <property type="match status" value="1"/>
</dbReference>
<dbReference type="InterPro" id="IPR043033">
    <property type="entry name" value="PvsD/AcsD-like_thumb_beta"/>
</dbReference>
<proteinExistence type="inferred from homology"/>
<accession>A0A6L8MLV4</accession>
<name>A0A6L8MLV4_9BURK</name>
<evidence type="ECO:0000313" key="5">
    <source>
        <dbReference type="Proteomes" id="UP000474565"/>
    </source>
</evidence>
<organism evidence="4 5">
    <name type="scientific">Duganella lactea</name>
    <dbReference type="NCBI Taxonomy" id="2692173"/>
    <lineage>
        <taxon>Bacteria</taxon>
        <taxon>Pseudomonadati</taxon>
        <taxon>Pseudomonadota</taxon>
        <taxon>Betaproteobacteria</taxon>
        <taxon>Burkholderiales</taxon>
        <taxon>Oxalobacteraceae</taxon>
        <taxon>Telluria group</taxon>
        <taxon>Duganella</taxon>
    </lineage>
</organism>
<evidence type="ECO:0000313" key="4">
    <source>
        <dbReference type="EMBL" id="MYM82902.1"/>
    </source>
</evidence>
<dbReference type="GO" id="GO:0016881">
    <property type="term" value="F:acid-amino acid ligase activity"/>
    <property type="evidence" value="ECO:0007669"/>
    <property type="project" value="UniProtKB-ARBA"/>
</dbReference>
<dbReference type="EMBL" id="WWCP01000014">
    <property type="protein sequence ID" value="MYM82902.1"/>
    <property type="molecule type" value="Genomic_DNA"/>
</dbReference>
<evidence type="ECO:0000259" key="2">
    <source>
        <dbReference type="Pfam" id="PF04183"/>
    </source>
</evidence>
<feature type="domain" description="Aerobactin siderophore biosynthesis IucA/IucC-like C-terminal" evidence="3">
    <location>
        <begin position="429"/>
        <end position="592"/>
    </location>
</feature>
<dbReference type="Pfam" id="PF04183">
    <property type="entry name" value="IucA_IucC"/>
    <property type="match status" value="1"/>
</dbReference>
<reference evidence="4 5" key="1">
    <citation type="submission" date="2019-12" db="EMBL/GenBank/DDBJ databases">
        <title>Novel species isolated from a subtropical stream in China.</title>
        <authorList>
            <person name="Lu H."/>
        </authorList>
    </citation>
    <scope>NUCLEOTIDE SEQUENCE [LARGE SCALE GENOMIC DNA]</scope>
    <source>
        <strain evidence="4 5">FT50W</strain>
    </source>
</reference>
<evidence type="ECO:0000256" key="1">
    <source>
        <dbReference type="ARBA" id="ARBA00007832"/>
    </source>
</evidence>
<comment type="similarity">
    <text evidence="1">Belongs to the IucA/IucC family.</text>
</comment>
<protein>
    <submittedName>
        <fullName evidence="4">IucA/IucC family siderophore biosynthesis protein</fullName>
    </submittedName>
</protein>
<dbReference type="Proteomes" id="UP000474565">
    <property type="component" value="Unassembled WGS sequence"/>
</dbReference>
<dbReference type="GO" id="GO:0019290">
    <property type="term" value="P:siderophore biosynthetic process"/>
    <property type="evidence" value="ECO:0007669"/>
    <property type="project" value="InterPro"/>
</dbReference>
<dbReference type="Gene3D" id="1.10.510.40">
    <property type="match status" value="1"/>
</dbReference>
<dbReference type="InterPro" id="IPR022770">
    <property type="entry name" value="IucA/IucC-like_C"/>
</dbReference>
<dbReference type="Pfam" id="PF06276">
    <property type="entry name" value="FhuF"/>
    <property type="match status" value="1"/>
</dbReference>
<dbReference type="InterPro" id="IPR043032">
    <property type="entry name" value="PvsD/AcsD-like_thumb_helix"/>
</dbReference>
<dbReference type="AlphaFoldDB" id="A0A6L8MLV4"/>
<sequence>MNLPLSASHLRPDPAQAPRFAEQQHSRLLINCYAREVAMQEHTLAVLPAPRGVGHPAMPPNHRGQVLEIALPRVDSRLCVGVLHVSSTANFDYTTDVYLRSGDQAWRQAGWQDVARLIIEDLSRRADTPFNNELMQQIGDSIATMSDVLERHPATPRTPGQRSLTPLQTYIDSEQGLLTGHPFHPAPKSRADWSPAEQRVYSPEHKASMRLHYLQVPQQWLHSDSVSNGVGDDGLQGLQGAGLRPDAGTVIVPLHPWQAGWMRRQPRIAAALRSGAMRDLGVLGRPFHSTASVRTLLAEDAASFIKLSLNMRITNCIRNNARHELQSALTGTRLYRRLRDDMRTRFPGFHVLEERAYVTVNMPGADAEIDDGFGVLLREGVAGILSQQVQPVVCAALFGNGAHGRQRVFALIERYALHNGLGLEQAARAWFARYALAAVHPTLYLLFEHGVAFEPHMQNTLVGLDAQGAPTSFIVRDLELTRLAPRAHHLAQAMTLEPATLAALCCSDERAWVRIGYCLFVNNLCEVITTIANGNHSLYLGLWGVLRDTLQDYLAQFPHPSASRRIQGLLAGEPLPAKGNLLTRFLRQADRQASYLPLYHPLGVVNSAAASL</sequence>
<dbReference type="InterPro" id="IPR007310">
    <property type="entry name" value="Aerobactin_biosyn_IucA/IucC_N"/>
</dbReference>
<comment type="caution">
    <text evidence="4">The sequence shown here is derived from an EMBL/GenBank/DDBJ whole genome shotgun (WGS) entry which is preliminary data.</text>
</comment>
<dbReference type="Gene3D" id="2.30.30.1240">
    <property type="entry name" value="AscD, thumb domain, four stranded beta-sheet"/>
    <property type="match status" value="1"/>
</dbReference>
<dbReference type="InterPro" id="IPR037455">
    <property type="entry name" value="LucA/IucC-like"/>
</dbReference>
<dbReference type="Gene3D" id="1.10.150.640">
    <property type="entry name" value="AcsD, thumb domain, helical bundle"/>
    <property type="match status" value="1"/>
</dbReference>
<evidence type="ECO:0000259" key="3">
    <source>
        <dbReference type="Pfam" id="PF06276"/>
    </source>
</evidence>
<feature type="domain" description="Aerobactin siderophore biosynthesis IucA/IucC N-terminal" evidence="2">
    <location>
        <begin position="169"/>
        <end position="398"/>
    </location>
</feature>
<gene>
    <name evidence="4" type="ORF">GTP44_13150</name>
</gene>
<dbReference type="RefSeq" id="WP_161019791.1">
    <property type="nucleotide sequence ID" value="NZ_WWCP01000014.1"/>
</dbReference>